<accession>A0A330GGW8</accession>
<dbReference type="SUPFAM" id="SSF55729">
    <property type="entry name" value="Acyl-CoA N-acyltransferases (Nat)"/>
    <property type="match status" value="1"/>
</dbReference>
<dbReference type="Proteomes" id="UP000251956">
    <property type="component" value="Unassembled WGS sequence"/>
</dbReference>
<name>A0A330GGW8_9HYPH</name>
<dbReference type="PROSITE" id="PS51186">
    <property type="entry name" value="GNAT"/>
    <property type="match status" value="1"/>
</dbReference>
<dbReference type="Gene3D" id="3.40.630.30">
    <property type="match status" value="1"/>
</dbReference>
<dbReference type="EMBL" id="QMBQ01000019">
    <property type="protein sequence ID" value="RAZ70792.1"/>
    <property type="molecule type" value="Genomic_DNA"/>
</dbReference>
<reference evidence="2 3" key="1">
    <citation type="submission" date="2018-07" db="EMBL/GenBank/DDBJ databases">
        <title>Diversity of Mesorhizobium strains in Brazil.</title>
        <authorList>
            <person name="Helene L.C.F."/>
            <person name="Dall'Agnol R."/>
            <person name="Delamuta J.R.M."/>
            <person name="Hungria M."/>
        </authorList>
    </citation>
    <scope>NUCLEOTIDE SEQUENCE [LARGE SCALE GENOMIC DNA]</scope>
    <source>
        <strain evidence="2 3">CNPSo 3140</strain>
    </source>
</reference>
<keyword evidence="2" id="KW-0808">Transferase</keyword>
<keyword evidence="3" id="KW-1185">Reference proteome</keyword>
<dbReference type="CDD" id="cd04301">
    <property type="entry name" value="NAT_SF"/>
    <property type="match status" value="1"/>
</dbReference>
<comment type="caution">
    <text evidence="2">The sequence shown here is derived from an EMBL/GenBank/DDBJ whole genome shotgun (WGS) entry which is preliminary data.</text>
</comment>
<dbReference type="AlphaFoldDB" id="A0A330GGW8"/>
<organism evidence="2 3">
    <name type="scientific">Mesorhizobium atlanticum</name>
    <dbReference type="NCBI Taxonomy" id="2233532"/>
    <lineage>
        <taxon>Bacteria</taxon>
        <taxon>Pseudomonadati</taxon>
        <taxon>Pseudomonadota</taxon>
        <taxon>Alphaproteobacteria</taxon>
        <taxon>Hyphomicrobiales</taxon>
        <taxon>Phyllobacteriaceae</taxon>
        <taxon>Mesorhizobium</taxon>
    </lineage>
</organism>
<dbReference type="InterPro" id="IPR016181">
    <property type="entry name" value="Acyl_CoA_acyltransferase"/>
</dbReference>
<protein>
    <submittedName>
        <fullName evidence="2">GNAT family N-acetyltransferase</fullName>
    </submittedName>
</protein>
<dbReference type="RefSeq" id="WP_112131457.1">
    <property type="nucleotide sequence ID" value="NZ_QMBQ01000019.1"/>
</dbReference>
<evidence type="ECO:0000313" key="2">
    <source>
        <dbReference type="EMBL" id="RAZ70792.1"/>
    </source>
</evidence>
<proteinExistence type="predicted"/>
<sequence>MDTFLEIREQPDESERQVILDALDVYNARVAVPYSPRAIAVLIKDPRNGHTTGGLWARCYYDWLNIELIFVPEQLRGQKIGKRLVRSAEHWACQRGCVGVWLDTFEFQAPAFYRSLGYETFGQLHNYPRGFGRYFLQKVFYTRT</sequence>
<dbReference type="OrthoDB" id="9787920at2"/>
<feature type="domain" description="N-acetyltransferase" evidence="1">
    <location>
        <begin position="1"/>
        <end position="141"/>
    </location>
</feature>
<dbReference type="InterPro" id="IPR000182">
    <property type="entry name" value="GNAT_dom"/>
</dbReference>
<evidence type="ECO:0000259" key="1">
    <source>
        <dbReference type="PROSITE" id="PS51186"/>
    </source>
</evidence>
<dbReference type="GO" id="GO:0016747">
    <property type="term" value="F:acyltransferase activity, transferring groups other than amino-acyl groups"/>
    <property type="evidence" value="ECO:0007669"/>
    <property type="project" value="InterPro"/>
</dbReference>
<dbReference type="Pfam" id="PF13508">
    <property type="entry name" value="Acetyltransf_7"/>
    <property type="match status" value="1"/>
</dbReference>
<evidence type="ECO:0000313" key="3">
    <source>
        <dbReference type="Proteomes" id="UP000251956"/>
    </source>
</evidence>
<gene>
    <name evidence="2" type="ORF">DPM35_31935</name>
</gene>